<feature type="region of interest" description="Disordered" evidence="1">
    <location>
        <begin position="30"/>
        <end position="57"/>
    </location>
</feature>
<reference evidence="2 3" key="1">
    <citation type="journal article" date="2007" name="Genome Res.">
        <title>Genome characteristics of facultatively symbiotic Frankia sp. strains reflect host range and host plant biogeography.</title>
        <authorList>
            <person name="Normand P."/>
            <person name="Lapierre P."/>
            <person name="Tisa L.S."/>
            <person name="Gogarten J.P."/>
            <person name="Alloisio N."/>
            <person name="Bagnarol E."/>
            <person name="Bassi C.A."/>
            <person name="Berry A.M."/>
            <person name="Bickhart D.M."/>
            <person name="Choisne N."/>
            <person name="Couloux A."/>
            <person name="Cournoyer B."/>
            <person name="Cruveiller S."/>
            <person name="Daubin V."/>
            <person name="Demange N."/>
            <person name="Francino M.P."/>
            <person name="Goltsman E."/>
            <person name="Huang Y."/>
            <person name="Kopp O.R."/>
            <person name="Labarre L."/>
            <person name="Lapidus A."/>
            <person name="Lavire C."/>
            <person name="Marechal J."/>
            <person name="Martinez M."/>
            <person name="Mastronunzio J.E."/>
            <person name="Mullin B.C."/>
            <person name="Niemann J."/>
            <person name="Pujic P."/>
            <person name="Rawnsley T."/>
            <person name="Rouy Z."/>
            <person name="Schenowitz C."/>
            <person name="Sellstedt A."/>
            <person name="Tavares F."/>
            <person name="Tomkins J.P."/>
            <person name="Vallenet D."/>
            <person name="Valverde C."/>
            <person name="Wall L.G."/>
            <person name="Wang Y."/>
            <person name="Medigue C."/>
            <person name="Benson D.R."/>
        </authorList>
    </citation>
    <scope>NUCLEOTIDE SEQUENCE [LARGE SCALE GENOMIC DNA]</scope>
    <source>
        <strain evidence="3">DSM 45986 / CECT 9034 / ACN14a</strain>
    </source>
</reference>
<protein>
    <submittedName>
        <fullName evidence="2">Uncharacterized protein</fullName>
    </submittedName>
</protein>
<dbReference type="KEGG" id="fal:FRAAL5118"/>
<organism evidence="2 3">
    <name type="scientific">Frankia alni (strain DSM 45986 / CECT 9034 / ACN14a)</name>
    <dbReference type="NCBI Taxonomy" id="326424"/>
    <lineage>
        <taxon>Bacteria</taxon>
        <taxon>Bacillati</taxon>
        <taxon>Actinomycetota</taxon>
        <taxon>Actinomycetes</taxon>
        <taxon>Frankiales</taxon>
        <taxon>Frankiaceae</taxon>
        <taxon>Frankia</taxon>
    </lineage>
</organism>
<dbReference type="AlphaFoldDB" id="Q0RFI5"/>
<sequence length="57" mass="5998">MRTTLTITDVPASWQLFPPPGNCSRLLATAPATDARGGPARHTRGRGPGGQRRDGVT</sequence>
<keyword evidence="3" id="KW-1185">Reference proteome</keyword>
<evidence type="ECO:0000313" key="3">
    <source>
        <dbReference type="Proteomes" id="UP000000657"/>
    </source>
</evidence>
<evidence type="ECO:0000256" key="1">
    <source>
        <dbReference type="SAM" id="MobiDB-lite"/>
    </source>
</evidence>
<dbReference type="EMBL" id="CT573213">
    <property type="protein sequence ID" value="CAJ63758.1"/>
    <property type="molecule type" value="Genomic_DNA"/>
</dbReference>
<dbReference type="STRING" id="326424.FRAAL5118"/>
<gene>
    <name evidence="2" type="ordered locus">FRAAL5118</name>
</gene>
<dbReference type="HOGENOM" id="CLU_2990125_0_0_11"/>
<proteinExistence type="predicted"/>
<evidence type="ECO:0000313" key="2">
    <source>
        <dbReference type="EMBL" id="CAJ63758.1"/>
    </source>
</evidence>
<dbReference type="Proteomes" id="UP000000657">
    <property type="component" value="Chromosome"/>
</dbReference>
<accession>Q0RFI5</accession>
<name>Q0RFI5_FRAAA</name>